<keyword evidence="3" id="KW-0862">Zinc</keyword>
<dbReference type="AlphaFoldDB" id="A0A915DT49"/>
<organism evidence="5 6">
    <name type="scientific">Ditylenchus dipsaci</name>
    <dbReference type="NCBI Taxonomy" id="166011"/>
    <lineage>
        <taxon>Eukaryota</taxon>
        <taxon>Metazoa</taxon>
        <taxon>Ecdysozoa</taxon>
        <taxon>Nematoda</taxon>
        <taxon>Chromadorea</taxon>
        <taxon>Rhabditida</taxon>
        <taxon>Tylenchina</taxon>
        <taxon>Tylenchomorpha</taxon>
        <taxon>Sphaerularioidea</taxon>
        <taxon>Anguinidae</taxon>
        <taxon>Anguininae</taxon>
        <taxon>Ditylenchus</taxon>
    </lineage>
</organism>
<evidence type="ECO:0000259" key="4">
    <source>
        <dbReference type="Pfam" id="PF01096"/>
    </source>
</evidence>
<keyword evidence="2" id="KW-0863">Zinc-finger</keyword>
<dbReference type="Gene3D" id="2.20.25.10">
    <property type="match status" value="1"/>
</dbReference>
<evidence type="ECO:0000256" key="2">
    <source>
        <dbReference type="ARBA" id="ARBA00022771"/>
    </source>
</evidence>
<evidence type="ECO:0000256" key="3">
    <source>
        <dbReference type="ARBA" id="ARBA00022833"/>
    </source>
</evidence>
<proteinExistence type="predicted"/>
<keyword evidence="1" id="KW-0479">Metal-binding</keyword>
<dbReference type="GO" id="GO:0008270">
    <property type="term" value="F:zinc ion binding"/>
    <property type="evidence" value="ECO:0007669"/>
    <property type="project" value="UniProtKB-KW"/>
</dbReference>
<feature type="domain" description="TFIIS-type" evidence="4">
    <location>
        <begin position="71"/>
        <end position="92"/>
    </location>
</feature>
<dbReference type="SUPFAM" id="SSF57783">
    <property type="entry name" value="Zinc beta-ribbon"/>
    <property type="match status" value="1"/>
</dbReference>
<keyword evidence="5" id="KW-1185">Reference proteome</keyword>
<evidence type="ECO:0000256" key="1">
    <source>
        <dbReference type="ARBA" id="ARBA00022723"/>
    </source>
</evidence>
<dbReference type="Pfam" id="PF01096">
    <property type="entry name" value="Zn_ribbon_TFIIS"/>
    <property type="match status" value="1"/>
</dbReference>
<dbReference type="GO" id="GO:0006351">
    <property type="term" value="P:DNA-templated transcription"/>
    <property type="evidence" value="ECO:0007669"/>
    <property type="project" value="InterPro"/>
</dbReference>
<evidence type="ECO:0000313" key="6">
    <source>
        <dbReference type="WBParaSite" id="jg22650"/>
    </source>
</evidence>
<protein>
    <submittedName>
        <fullName evidence="6">TFIIS-type domain-containing protein</fullName>
    </submittedName>
</protein>
<accession>A0A915DT49</accession>
<dbReference type="Proteomes" id="UP000887574">
    <property type="component" value="Unplaced"/>
</dbReference>
<dbReference type="WBParaSite" id="jg22650">
    <property type="protein sequence ID" value="jg22650"/>
    <property type="gene ID" value="jg22650"/>
</dbReference>
<reference evidence="6" key="1">
    <citation type="submission" date="2022-11" db="UniProtKB">
        <authorList>
            <consortium name="WormBaseParasite"/>
        </authorList>
    </citation>
    <scope>IDENTIFICATION</scope>
</reference>
<sequence>MRISVRNAVRSYQYLLCSSHIQCVLCKSEWPIQAREDRLVSRQERSYVKTVADAEESLLAKQDEVVQVEHICQKCGYNLASYTTQQTRSADEDKLFSTRVSSAKIGA</sequence>
<dbReference type="GO" id="GO:0003676">
    <property type="term" value="F:nucleic acid binding"/>
    <property type="evidence" value="ECO:0007669"/>
    <property type="project" value="InterPro"/>
</dbReference>
<dbReference type="InterPro" id="IPR001222">
    <property type="entry name" value="Znf_TFIIS"/>
</dbReference>
<evidence type="ECO:0000313" key="5">
    <source>
        <dbReference type="Proteomes" id="UP000887574"/>
    </source>
</evidence>
<name>A0A915DT49_9BILA</name>